<dbReference type="EMBL" id="CH408031">
    <property type="protein sequence ID" value="EAQ89559.1"/>
    <property type="molecule type" value="Genomic_DNA"/>
</dbReference>
<evidence type="ECO:0000313" key="2">
    <source>
        <dbReference type="Proteomes" id="UP000001056"/>
    </source>
</evidence>
<dbReference type="OrthoDB" id="10522799at2759"/>
<gene>
    <name evidence="1" type="ORF">CHGG_06178</name>
</gene>
<dbReference type="GeneID" id="4390686"/>
<dbReference type="InParanoid" id="Q2H587"/>
<keyword evidence="2" id="KW-1185">Reference proteome</keyword>
<organism evidence="1 2">
    <name type="scientific">Chaetomium globosum (strain ATCC 6205 / CBS 148.51 / DSM 1962 / NBRC 6347 / NRRL 1970)</name>
    <name type="common">Soil fungus</name>
    <dbReference type="NCBI Taxonomy" id="306901"/>
    <lineage>
        <taxon>Eukaryota</taxon>
        <taxon>Fungi</taxon>
        <taxon>Dikarya</taxon>
        <taxon>Ascomycota</taxon>
        <taxon>Pezizomycotina</taxon>
        <taxon>Sordariomycetes</taxon>
        <taxon>Sordariomycetidae</taxon>
        <taxon>Sordariales</taxon>
        <taxon>Chaetomiaceae</taxon>
        <taxon>Chaetomium</taxon>
    </lineage>
</organism>
<dbReference type="HOGENOM" id="CLU_2170774_0_0_1"/>
<sequence length="110" mass="12151">MWNCQRRFLETVQWVAVKRLATPLEPAADAQGELPRGPQYDKLHHALGMRTGAPRAQTANPLSHCVAGFSSSTAELEVPHWIEGWRPGGLLRRGRRAVRLGPAGAGRVRH</sequence>
<dbReference type="VEuPathDB" id="FungiDB:CHGG_06178"/>
<dbReference type="RefSeq" id="XP_001222273.1">
    <property type="nucleotide sequence ID" value="XM_001222272.1"/>
</dbReference>
<name>Q2H587_CHAGB</name>
<proteinExistence type="predicted"/>
<evidence type="ECO:0000313" key="1">
    <source>
        <dbReference type="EMBL" id="EAQ89559.1"/>
    </source>
</evidence>
<accession>Q2H587</accession>
<reference evidence="2" key="1">
    <citation type="journal article" date="2015" name="Genome Announc.">
        <title>Draft genome sequence of the cellulolytic fungus Chaetomium globosum.</title>
        <authorList>
            <person name="Cuomo C.A."/>
            <person name="Untereiner W.A."/>
            <person name="Ma L.-J."/>
            <person name="Grabherr M."/>
            <person name="Birren B.W."/>
        </authorList>
    </citation>
    <scope>NUCLEOTIDE SEQUENCE [LARGE SCALE GENOMIC DNA]</scope>
    <source>
        <strain evidence="2">ATCC 6205 / CBS 148.51 / DSM 1962 / NBRC 6347 / NRRL 1970</strain>
    </source>
</reference>
<protein>
    <submittedName>
        <fullName evidence="1">Uncharacterized protein</fullName>
    </submittedName>
</protein>
<dbReference type="AlphaFoldDB" id="Q2H587"/>
<dbReference type="Proteomes" id="UP000001056">
    <property type="component" value="Unassembled WGS sequence"/>
</dbReference>